<comment type="caution">
    <text evidence="2">The sequence shown here is derived from an EMBL/GenBank/DDBJ whole genome shotgun (WGS) entry which is preliminary data.</text>
</comment>
<organism evidence="2 3">
    <name type="scientific">Rhizomicrobium palustre</name>
    <dbReference type="NCBI Taxonomy" id="189966"/>
    <lineage>
        <taxon>Bacteria</taxon>
        <taxon>Pseudomonadati</taxon>
        <taxon>Pseudomonadota</taxon>
        <taxon>Alphaproteobacteria</taxon>
        <taxon>Micropepsales</taxon>
        <taxon>Micropepsaceae</taxon>
        <taxon>Rhizomicrobium</taxon>
    </lineage>
</organism>
<evidence type="ECO:0000313" key="2">
    <source>
        <dbReference type="EMBL" id="NIK89469.1"/>
    </source>
</evidence>
<dbReference type="RefSeq" id="WP_167083554.1">
    <property type="nucleotide sequence ID" value="NZ_BAAADC010000001.1"/>
</dbReference>
<evidence type="ECO:0008006" key="4">
    <source>
        <dbReference type="Google" id="ProtNLM"/>
    </source>
</evidence>
<accession>A0A846N1V0</accession>
<dbReference type="EMBL" id="JAASRM010000001">
    <property type="protein sequence ID" value="NIK89469.1"/>
    <property type="molecule type" value="Genomic_DNA"/>
</dbReference>
<keyword evidence="1" id="KW-1133">Transmembrane helix</keyword>
<dbReference type="Pfam" id="PF11188">
    <property type="entry name" value="DUF2975"/>
    <property type="match status" value="1"/>
</dbReference>
<dbReference type="Proteomes" id="UP000570514">
    <property type="component" value="Unassembled WGS sequence"/>
</dbReference>
<evidence type="ECO:0000256" key="1">
    <source>
        <dbReference type="SAM" id="Phobius"/>
    </source>
</evidence>
<keyword evidence="3" id="KW-1185">Reference proteome</keyword>
<dbReference type="InterPro" id="IPR021354">
    <property type="entry name" value="DUF2975"/>
</dbReference>
<sequence>MATSFLPRALQWVFRFFTILMGIAAFAIILVLIVDPKLPYGMMQGSFDVHFLGQPGVILLKGTTLWAQYLSGAGVHVRITDANGLFEVIKHTGLPLALLSVVYFGILFELLRRLFKAVQHGQSFTQTSFRLVQTIGFSLLIFSVVSAVAEGWFQYTVFTYLAHHAQLTISGTDLQFPAPNNFEIQGGNGSPFGSPYFFTGLLVLALSEVFRQGLKLKNENDLTI</sequence>
<name>A0A846N1V0_9PROT</name>
<proteinExistence type="predicted"/>
<reference evidence="2 3" key="1">
    <citation type="submission" date="2020-03" db="EMBL/GenBank/DDBJ databases">
        <title>Genomic Encyclopedia of Type Strains, Phase IV (KMG-IV): sequencing the most valuable type-strain genomes for metagenomic binning, comparative biology and taxonomic classification.</title>
        <authorList>
            <person name="Goeker M."/>
        </authorList>
    </citation>
    <scope>NUCLEOTIDE SEQUENCE [LARGE SCALE GENOMIC DNA]</scope>
    <source>
        <strain evidence="2 3">DSM 19867</strain>
    </source>
</reference>
<evidence type="ECO:0000313" key="3">
    <source>
        <dbReference type="Proteomes" id="UP000570514"/>
    </source>
</evidence>
<feature type="transmembrane region" description="Helical" evidence="1">
    <location>
        <begin position="93"/>
        <end position="111"/>
    </location>
</feature>
<keyword evidence="1" id="KW-0812">Transmembrane</keyword>
<gene>
    <name evidence="2" type="ORF">FHS83_002787</name>
</gene>
<feature type="transmembrane region" description="Helical" evidence="1">
    <location>
        <begin position="192"/>
        <end position="210"/>
    </location>
</feature>
<dbReference type="AlphaFoldDB" id="A0A846N1V0"/>
<protein>
    <recommendedName>
        <fullName evidence="4">DUF2975 domain-containing protein</fullName>
    </recommendedName>
</protein>
<feature type="transmembrane region" description="Helical" evidence="1">
    <location>
        <begin position="12"/>
        <end position="34"/>
    </location>
</feature>
<keyword evidence="1" id="KW-0472">Membrane</keyword>
<feature type="transmembrane region" description="Helical" evidence="1">
    <location>
        <begin position="131"/>
        <end position="153"/>
    </location>
</feature>